<dbReference type="Proteomes" id="UP001221898">
    <property type="component" value="Unassembled WGS sequence"/>
</dbReference>
<dbReference type="AlphaFoldDB" id="A0AAD7SSN5"/>
<dbReference type="EMBL" id="JAINUG010000037">
    <property type="protein sequence ID" value="KAJ8407875.1"/>
    <property type="molecule type" value="Genomic_DNA"/>
</dbReference>
<evidence type="ECO:0000313" key="2">
    <source>
        <dbReference type="Proteomes" id="UP001221898"/>
    </source>
</evidence>
<name>A0AAD7SSN5_9TELE</name>
<keyword evidence="2" id="KW-1185">Reference proteome</keyword>
<proteinExistence type="predicted"/>
<organism evidence="1 2">
    <name type="scientific">Aldrovandia affinis</name>
    <dbReference type="NCBI Taxonomy" id="143900"/>
    <lineage>
        <taxon>Eukaryota</taxon>
        <taxon>Metazoa</taxon>
        <taxon>Chordata</taxon>
        <taxon>Craniata</taxon>
        <taxon>Vertebrata</taxon>
        <taxon>Euteleostomi</taxon>
        <taxon>Actinopterygii</taxon>
        <taxon>Neopterygii</taxon>
        <taxon>Teleostei</taxon>
        <taxon>Notacanthiformes</taxon>
        <taxon>Halosauridae</taxon>
        <taxon>Aldrovandia</taxon>
    </lineage>
</organism>
<comment type="caution">
    <text evidence="1">The sequence shown here is derived from an EMBL/GenBank/DDBJ whole genome shotgun (WGS) entry which is preliminary data.</text>
</comment>
<protein>
    <submittedName>
        <fullName evidence="1">Uncharacterized protein</fullName>
    </submittedName>
</protein>
<accession>A0AAD7SSN5</accession>
<reference evidence="1" key="1">
    <citation type="journal article" date="2023" name="Science">
        <title>Genome structures resolve the early diversification of teleost fishes.</title>
        <authorList>
            <person name="Parey E."/>
            <person name="Louis A."/>
            <person name="Montfort J."/>
            <person name="Bouchez O."/>
            <person name="Roques C."/>
            <person name="Iampietro C."/>
            <person name="Lluch J."/>
            <person name="Castinel A."/>
            <person name="Donnadieu C."/>
            <person name="Desvignes T."/>
            <person name="Floi Bucao C."/>
            <person name="Jouanno E."/>
            <person name="Wen M."/>
            <person name="Mejri S."/>
            <person name="Dirks R."/>
            <person name="Jansen H."/>
            <person name="Henkel C."/>
            <person name="Chen W.J."/>
            <person name="Zahm M."/>
            <person name="Cabau C."/>
            <person name="Klopp C."/>
            <person name="Thompson A.W."/>
            <person name="Robinson-Rechavi M."/>
            <person name="Braasch I."/>
            <person name="Lecointre G."/>
            <person name="Bobe J."/>
            <person name="Postlethwait J.H."/>
            <person name="Berthelot C."/>
            <person name="Roest Crollius H."/>
            <person name="Guiguen Y."/>
        </authorList>
    </citation>
    <scope>NUCLEOTIDE SEQUENCE</scope>
    <source>
        <strain evidence="1">NC1722</strain>
    </source>
</reference>
<sequence length="79" mass="9011">MIDYRIYLQPTPASVKSLFQSLVREESQAVPVLQLVKQSGAVPMWTSPRSCAACQHQRFDLCFCNRSLRAWVLPADRSK</sequence>
<evidence type="ECO:0000313" key="1">
    <source>
        <dbReference type="EMBL" id="KAJ8407875.1"/>
    </source>
</evidence>
<gene>
    <name evidence="1" type="ORF">AAFF_G00269190</name>
</gene>